<name>A0ABM0H1J9_SACKO</name>
<dbReference type="InterPro" id="IPR002125">
    <property type="entry name" value="CMP_dCMP_dom"/>
</dbReference>
<keyword evidence="4" id="KW-1185">Reference proteome</keyword>
<keyword evidence="1" id="KW-0819">tRNA processing</keyword>
<gene>
    <name evidence="5" type="primary">LOC100372105</name>
</gene>
<accession>A0ABM0H1J9</accession>
<dbReference type="PROSITE" id="PS51747">
    <property type="entry name" value="CYT_DCMP_DEAMINASES_2"/>
    <property type="match status" value="1"/>
</dbReference>
<dbReference type="Pfam" id="PF00383">
    <property type="entry name" value="dCMP_cyt_deam_1"/>
    <property type="match status" value="1"/>
</dbReference>
<evidence type="ECO:0000259" key="3">
    <source>
        <dbReference type="PROSITE" id="PS51747"/>
    </source>
</evidence>
<comment type="similarity">
    <text evidence="2">Belongs to the cytidine and deoxycytidylate deaminase family. ADAT3 subfamily.</text>
</comment>
<dbReference type="Gene3D" id="3.40.140.10">
    <property type="entry name" value="Cytidine Deaminase, domain 2"/>
    <property type="match status" value="1"/>
</dbReference>
<evidence type="ECO:0000256" key="2">
    <source>
        <dbReference type="ARBA" id="ARBA00038160"/>
    </source>
</evidence>
<dbReference type="PANTHER" id="PTHR11079">
    <property type="entry name" value="CYTOSINE DEAMINASE FAMILY MEMBER"/>
    <property type="match status" value="1"/>
</dbReference>
<dbReference type="CDD" id="cd01285">
    <property type="entry name" value="nucleoside_deaminase"/>
    <property type="match status" value="1"/>
</dbReference>
<evidence type="ECO:0000313" key="5">
    <source>
        <dbReference type="RefSeq" id="XP_002742156.1"/>
    </source>
</evidence>
<dbReference type="InterPro" id="IPR016193">
    <property type="entry name" value="Cytidine_deaminase-like"/>
</dbReference>
<dbReference type="Proteomes" id="UP000694865">
    <property type="component" value="Unplaced"/>
</dbReference>
<sequence length="381" mass="42048">MAKKQKVSDCGVDNFNWKPTFVLSDDDTQPVELVNILAASITNRQDTSQILKSLSELFPLNGLHHLKRVKSCKGETKNDVALQIIICLASDQHSQSKHVSLKQIFGDKPFAGKGLGPPFLTKAAKFPPRTRQQFKDASIYWPTSFHEDKHLTRAIAGQLFTVSEKHKIQCYMEKAVAVAKTGKERGQAPIGAVIVDPINEEVIAVCHDLRNVGRHPFFHAAMICIDLVAASQGGGTYKYNEPGFYNKNSQYNSANQECKESSTSDVNSISGNHKDPCACNTNGEDGISTQQVTTDNIALLSGDKSGPYLCTGYDLYITHEPCIMCAMALVHSRINRVFYGIMCPNGALGSRYKIHTQSGLNHHFEVFKGILELDCNQLLKT</sequence>
<proteinExistence type="inferred from homology"/>
<evidence type="ECO:0000256" key="1">
    <source>
        <dbReference type="ARBA" id="ARBA00022694"/>
    </source>
</evidence>
<dbReference type="GeneID" id="100372105"/>
<organism evidence="4 5">
    <name type="scientific">Saccoglossus kowalevskii</name>
    <name type="common">Acorn worm</name>
    <dbReference type="NCBI Taxonomy" id="10224"/>
    <lineage>
        <taxon>Eukaryota</taxon>
        <taxon>Metazoa</taxon>
        <taxon>Hemichordata</taxon>
        <taxon>Enteropneusta</taxon>
        <taxon>Harrimaniidae</taxon>
        <taxon>Saccoglossus</taxon>
    </lineage>
</organism>
<protein>
    <submittedName>
        <fullName evidence="5">Probable inactive tRNA-specific adenosine deaminase-like protein 3-like</fullName>
    </submittedName>
</protein>
<dbReference type="PANTHER" id="PTHR11079:SF156">
    <property type="entry name" value="INACTIVE TRNA-SPECIFIC ADENOSINE DEAMINASE-LIKE PROTEIN 3-RELATED"/>
    <property type="match status" value="1"/>
</dbReference>
<feature type="domain" description="CMP/dCMP-type deaminase" evidence="3">
    <location>
        <begin position="166"/>
        <end position="367"/>
    </location>
</feature>
<dbReference type="SUPFAM" id="SSF53927">
    <property type="entry name" value="Cytidine deaminase-like"/>
    <property type="match status" value="1"/>
</dbReference>
<reference evidence="5" key="1">
    <citation type="submission" date="2025-08" db="UniProtKB">
        <authorList>
            <consortium name="RefSeq"/>
        </authorList>
    </citation>
    <scope>IDENTIFICATION</scope>
    <source>
        <tissue evidence="5">Testes</tissue>
    </source>
</reference>
<dbReference type="RefSeq" id="XP_002742156.1">
    <property type="nucleotide sequence ID" value="XM_002742110.2"/>
</dbReference>
<evidence type="ECO:0000313" key="4">
    <source>
        <dbReference type="Proteomes" id="UP000694865"/>
    </source>
</evidence>